<protein>
    <submittedName>
        <fullName evidence="5">SH3 domain-containing protein</fullName>
    </submittedName>
</protein>
<evidence type="ECO:0000256" key="1">
    <source>
        <dbReference type="PROSITE-ProRule" id="PRU00339"/>
    </source>
</evidence>
<dbReference type="PROSITE" id="PS50005">
    <property type="entry name" value="TPR"/>
    <property type="match status" value="1"/>
</dbReference>
<dbReference type="Proteomes" id="UP000320300">
    <property type="component" value="Unassembled WGS sequence"/>
</dbReference>
<accession>A0A521CNX3</accession>
<feature type="chain" id="PRO_5021907249" evidence="3">
    <location>
        <begin position="25"/>
        <end position="256"/>
    </location>
</feature>
<dbReference type="SUPFAM" id="SSF48452">
    <property type="entry name" value="TPR-like"/>
    <property type="match status" value="1"/>
</dbReference>
<reference evidence="5 6" key="1">
    <citation type="submission" date="2017-05" db="EMBL/GenBank/DDBJ databases">
        <authorList>
            <person name="Varghese N."/>
            <person name="Submissions S."/>
        </authorList>
    </citation>
    <scope>NUCLEOTIDE SEQUENCE [LARGE SCALE GENOMIC DNA]</scope>
    <source>
        <strain evidence="5 6">DSM 19036</strain>
    </source>
</reference>
<dbReference type="SMART" id="SM00287">
    <property type="entry name" value="SH3b"/>
    <property type="match status" value="1"/>
</dbReference>
<evidence type="ECO:0000259" key="4">
    <source>
        <dbReference type="SMART" id="SM00287"/>
    </source>
</evidence>
<keyword evidence="3" id="KW-0732">Signal</keyword>
<name>A0A521CNX3_9SPHI</name>
<evidence type="ECO:0000256" key="3">
    <source>
        <dbReference type="SAM" id="SignalP"/>
    </source>
</evidence>
<dbReference type="RefSeq" id="WP_142527794.1">
    <property type="nucleotide sequence ID" value="NZ_CBCSJO010000001.1"/>
</dbReference>
<keyword evidence="1" id="KW-0802">TPR repeat</keyword>
<dbReference type="AlphaFoldDB" id="A0A521CNX3"/>
<dbReference type="Gene3D" id="1.25.40.10">
    <property type="entry name" value="Tetratricopeptide repeat domain"/>
    <property type="match status" value="1"/>
</dbReference>
<feature type="domain" description="SH3b" evidence="4">
    <location>
        <begin position="194"/>
        <end position="256"/>
    </location>
</feature>
<dbReference type="PROSITE" id="PS50293">
    <property type="entry name" value="TPR_REGION"/>
    <property type="match status" value="1"/>
</dbReference>
<evidence type="ECO:0000313" key="5">
    <source>
        <dbReference type="EMBL" id="SMO61152.1"/>
    </source>
</evidence>
<feature type="repeat" description="TPR" evidence="1">
    <location>
        <begin position="62"/>
        <end position="95"/>
    </location>
</feature>
<keyword evidence="2" id="KW-1133">Transmembrane helix</keyword>
<feature type="transmembrane region" description="Helical" evidence="2">
    <location>
        <begin position="168"/>
        <end position="186"/>
    </location>
</feature>
<dbReference type="Pfam" id="PF08239">
    <property type="entry name" value="SH3_3"/>
    <property type="match status" value="1"/>
</dbReference>
<dbReference type="InterPro" id="IPR003646">
    <property type="entry name" value="SH3-like_bac-type"/>
</dbReference>
<keyword evidence="2" id="KW-0812">Transmembrane</keyword>
<evidence type="ECO:0000256" key="2">
    <source>
        <dbReference type="SAM" id="Phobius"/>
    </source>
</evidence>
<dbReference type="OrthoDB" id="9776208at2"/>
<dbReference type="Pfam" id="PF13432">
    <property type="entry name" value="TPR_16"/>
    <property type="match status" value="1"/>
</dbReference>
<proteinExistence type="predicted"/>
<dbReference type="SMART" id="SM00028">
    <property type="entry name" value="TPR"/>
    <property type="match status" value="2"/>
</dbReference>
<organism evidence="5 6">
    <name type="scientific">Pedobacter westerhofensis</name>
    <dbReference type="NCBI Taxonomy" id="425512"/>
    <lineage>
        <taxon>Bacteria</taxon>
        <taxon>Pseudomonadati</taxon>
        <taxon>Bacteroidota</taxon>
        <taxon>Sphingobacteriia</taxon>
        <taxon>Sphingobacteriales</taxon>
        <taxon>Sphingobacteriaceae</taxon>
        <taxon>Pedobacter</taxon>
    </lineage>
</organism>
<feature type="transmembrane region" description="Helical" evidence="2">
    <location>
        <begin position="128"/>
        <end position="156"/>
    </location>
</feature>
<dbReference type="Gene3D" id="2.30.30.40">
    <property type="entry name" value="SH3 Domains"/>
    <property type="match status" value="1"/>
</dbReference>
<keyword evidence="6" id="KW-1185">Reference proteome</keyword>
<sequence>MRFKNIIPVLCLWTVILLPLCSSANEQSEDLFTRANALYAKAQYQQALNSYQKIIAAGEHSAAVYFNMGNANYKLGDLPSALLYYERAHRLSPNDEDINANIRLANSKTRDKIEELPEFFLSRWWTSVYLSFSANVFAVCGVVLLLAASAFLIVYFFAHRITIKKPSFFIAVTFFALGFCAIFMLSQQISYFDQKHAIVFNSPVYVKSAPAETARDLLLIHEGVKVTVLEDKQQWLRVRLANGSEGWMKAADLKEI</sequence>
<feature type="signal peptide" evidence="3">
    <location>
        <begin position="1"/>
        <end position="24"/>
    </location>
</feature>
<dbReference type="InterPro" id="IPR011990">
    <property type="entry name" value="TPR-like_helical_dom_sf"/>
</dbReference>
<dbReference type="EMBL" id="FXTN01000004">
    <property type="protein sequence ID" value="SMO61152.1"/>
    <property type="molecule type" value="Genomic_DNA"/>
</dbReference>
<gene>
    <name evidence="5" type="ORF">SAMN06265348_10483</name>
</gene>
<dbReference type="InterPro" id="IPR019734">
    <property type="entry name" value="TPR_rpt"/>
</dbReference>
<evidence type="ECO:0000313" key="6">
    <source>
        <dbReference type="Proteomes" id="UP000320300"/>
    </source>
</evidence>
<keyword evidence="2" id="KW-0472">Membrane</keyword>